<dbReference type="InterPro" id="IPR015421">
    <property type="entry name" value="PyrdxlP-dep_Trfase_major"/>
</dbReference>
<dbReference type="PANTHER" id="PTHR42790:SF19">
    <property type="entry name" value="KYNURENINE_ALPHA-AMINOADIPATE AMINOTRANSFERASE, MITOCHONDRIAL"/>
    <property type="match status" value="1"/>
</dbReference>
<dbReference type="EMBL" id="JBHSNO010000022">
    <property type="protein sequence ID" value="MFC5592044.1"/>
    <property type="molecule type" value="Genomic_DNA"/>
</dbReference>
<dbReference type="InterPro" id="IPR050859">
    <property type="entry name" value="Class-I_PLP-dep_aminotransf"/>
</dbReference>
<feature type="domain" description="Aminotransferase class I/classII large" evidence="5">
    <location>
        <begin position="56"/>
        <end position="384"/>
    </location>
</feature>
<dbReference type="CDD" id="cd00609">
    <property type="entry name" value="AAT_like"/>
    <property type="match status" value="1"/>
</dbReference>
<dbReference type="SUPFAM" id="SSF53383">
    <property type="entry name" value="PLP-dependent transferases"/>
    <property type="match status" value="1"/>
</dbReference>
<keyword evidence="4" id="KW-0663">Pyridoxal phosphate</keyword>
<dbReference type="Pfam" id="PF00155">
    <property type="entry name" value="Aminotran_1_2"/>
    <property type="match status" value="1"/>
</dbReference>
<keyword evidence="2 6" id="KW-0032">Aminotransferase</keyword>
<dbReference type="InterPro" id="IPR015424">
    <property type="entry name" value="PyrdxlP-dep_Trfase"/>
</dbReference>
<gene>
    <name evidence="6" type="ORF">ACFPRA_24505</name>
</gene>
<keyword evidence="7" id="KW-1185">Reference proteome</keyword>
<evidence type="ECO:0000313" key="7">
    <source>
        <dbReference type="Proteomes" id="UP001596109"/>
    </source>
</evidence>
<evidence type="ECO:0000256" key="2">
    <source>
        <dbReference type="ARBA" id="ARBA00022576"/>
    </source>
</evidence>
<evidence type="ECO:0000256" key="4">
    <source>
        <dbReference type="ARBA" id="ARBA00022898"/>
    </source>
</evidence>
<evidence type="ECO:0000313" key="6">
    <source>
        <dbReference type="EMBL" id="MFC5592044.1"/>
    </source>
</evidence>
<comment type="caution">
    <text evidence="6">The sequence shown here is derived from an EMBL/GenBank/DDBJ whole genome shotgun (WGS) entry which is preliminary data.</text>
</comment>
<reference evidence="7" key="1">
    <citation type="journal article" date="2019" name="Int. J. Syst. Evol. Microbiol.">
        <title>The Global Catalogue of Microorganisms (GCM) 10K type strain sequencing project: providing services to taxonomists for standard genome sequencing and annotation.</title>
        <authorList>
            <consortium name="The Broad Institute Genomics Platform"/>
            <consortium name="The Broad Institute Genome Sequencing Center for Infectious Disease"/>
            <person name="Wu L."/>
            <person name="Ma J."/>
        </authorList>
    </citation>
    <scope>NUCLEOTIDE SEQUENCE [LARGE SCALE GENOMIC DNA]</scope>
    <source>
        <strain evidence="7">CGMCC 4.1434</strain>
    </source>
</reference>
<dbReference type="RefSeq" id="WP_381440641.1">
    <property type="nucleotide sequence ID" value="NZ_JBHSNO010000022.1"/>
</dbReference>
<accession>A0ABW0TT48</accession>
<dbReference type="InterPro" id="IPR004839">
    <property type="entry name" value="Aminotransferase_I/II_large"/>
</dbReference>
<evidence type="ECO:0000259" key="5">
    <source>
        <dbReference type="Pfam" id="PF00155"/>
    </source>
</evidence>
<keyword evidence="3" id="KW-0808">Transferase</keyword>
<protein>
    <submittedName>
        <fullName evidence="6">PLP-dependent aminotransferase family protein</fullName>
    </submittedName>
</protein>
<dbReference type="PANTHER" id="PTHR42790">
    <property type="entry name" value="AMINOTRANSFERASE"/>
    <property type="match status" value="1"/>
</dbReference>
<name>A0ABW0TT48_9BACL</name>
<evidence type="ECO:0000256" key="3">
    <source>
        <dbReference type="ARBA" id="ARBA00022679"/>
    </source>
</evidence>
<organism evidence="6 7">
    <name type="scientific">Sporosarcina soli</name>
    <dbReference type="NCBI Taxonomy" id="334736"/>
    <lineage>
        <taxon>Bacteria</taxon>
        <taxon>Bacillati</taxon>
        <taxon>Bacillota</taxon>
        <taxon>Bacilli</taxon>
        <taxon>Bacillales</taxon>
        <taxon>Caryophanaceae</taxon>
        <taxon>Sporosarcina</taxon>
    </lineage>
</organism>
<sequence length="402" mass="45375">MEYRFAARAGSVKSSETREILKVTERPEIISFAGGLPAPELFPIEALRDVCNVVLNEEGAAALQYSTTEGYRPLREAICQRMKAVGINTMSENVLITSGSQQAIDLTGRLLIDAGDTIICESPTYLAAINAFKSYDANFVEVVMDDDGMVMEELEKKLQAHPNTKLIYTIPDFQNPTGRTLKLERRKRMIELANQYDVLILEDNPYGAVRFAGEELPPVKHFDIEGRVIYLSTFSKIFTPGLRLGWIVAEKAFIDKYVAFKQIADLHTDSFAQRITAKYLELYDIEAHIDKIKTVYKERCTTMLACIEEFFPKKLSYSKPEGGLFIWVELLEDMDASHIFTECLKNNVACVTGAPFFPNGTRNNALRLNFSNMSKETIRVGIQRMGEVLHRELEKEPALING</sequence>
<comment type="cofactor">
    <cofactor evidence="1">
        <name>pyridoxal 5'-phosphate</name>
        <dbReference type="ChEBI" id="CHEBI:597326"/>
    </cofactor>
</comment>
<dbReference type="Gene3D" id="3.90.1150.10">
    <property type="entry name" value="Aspartate Aminotransferase, domain 1"/>
    <property type="match status" value="1"/>
</dbReference>
<dbReference type="InterPro" id="IPR015422">
    <property type="entry name" value="PyrdxlP-dep_Trfase_small"/>
</dbReference>
<dbReference type="Gene3D" id="3.40.640.10">
    <property type="entry name" value="Type I PLP-dependent aspartate aminotransferase-like (Major domain)"/>
    <property type="match status" value="1"/>
</dbReference>
<dbReference type="Proteomes" id="UP001596109">
    <property type="component" value="Unassembled WGS sequence"/>
</dbReference>
<evidence type="ECO:0000256" key="1">
    <source>
        <dbReference type="ARBA" id="ARBA00001933"/>
    </source>
</evidence>
<proteinExistence type="predicted"/>
<dbReference type="GO" id="GO:0008483">
    <property type="term" value="F:transaminase activity"/>
    <property type="evidence" value="ECO:0007669"/>
    <property type="project" value="UniProtKB-KW"/>
</dbReference>